<dbReference type="PANTHER" id="PTHR23416">
    <property type="entry name" value="SIALIC ACID SYNTHASE-RELATED"/>
    <property type="match status" value="1"/>
</dbReference>
<comment type="caution">
    <text evidence="1">The sequence shown here is derived from an EMBL/GenBank/DDBJ whole genome shotgun (WGS) entry which is preliminary data.</text>
</comment>
<organism evidence="1 2">
    <name type="scientific">Shinella lacus</name>
    <dbReference type="NCBI Taxonomy" id="2654216"/>
    <lineage>
        <taxon>Bacteria</taxon>
        <taxon>Pseudomonadati</taxon>
        <taxon>Pseudomonadota</taxon>
        <taxon>Alphaproteobacteria</taxon>
        <taxon>Hyphomicrobiales</taxon>
        <taxon>Rhizobiaceae</taxon>
        <taxon>Shinella</taxon>
    </lineage>
</organism>
<dbReference type="InterPro" id="IPR051159">
    <property type="entry name" value="Hexapeptide_acetyltransf"/>
</dbReference>
<evidence type="ECO:0000313" key="2">
    <source>
        <dbReference type="Proteomes" id="UP000996601"/>
    </source>
</evidence>
<dbReference type="SUPFAM" id="SSF51161">
    <property type="entry name" value="Trimeric LpxA-like enzymes"/>
    <property type="match status" value="1"/>
</dbReference>
<reference evidence="1" key="1">
    <citation type="submission" date="2021-07" db="EMBL/GenBank/DDBJ databases">
        <title>Shinella sp. nov., a novel member of the genus Shinella from water.</title>
        <authorList>
            <person name="Deng Y."/>
        </authorList>
    </citation>
    <scope>NUCLEOTIDE SEQUENCE</scope>
    <source>
        <strain evidence="1">CPCC 100929</strain>
    </source>
</reference>
<name>A0ABT1RB78_9HYPH</name>
<dbReference type="Gene3D" id="2.160.10.10">
    <property type="entry name" value="Hexapeptide repeat proteins"/>
    <property type="match status" value="1"/>
</dbReference>
<protein>
    <recommendedName>
        <fullName evidence="3">Acyltransferase</fullName>
    </recommendedName>
</protein>
<dbReference type="InterPro" id="IPR011004">
    <property type="entry name" value="Trimer_LpxA-like_sf"/>
</dbReference>
<accession>A0ABT1RB78</accession>
<keyword evidence="2" id="KW-1185">Reference proteome</keyword>
<evidence type="ECO:0000313" key="1">
    <source>
        <dbReference type="EMBL" id="MCQ4632444.1"/>
    </source>
</evidence>
<dbReference type="PANTHER" id="PTHR23416:SF78">
    <property type="entry name" value="LIPOPOLYSACCHARIDE BIOSYNTHESIS O-ACETYL TRANSFERASE WBBJ-RELATED"/>
    <property type="match status" value="1"/>
</dbReference>
<dbReference type="EMBL" id="WHSB02000007">
    <property type="protein sequence ID" value="MCQ4632444.1"/>
    <property type="molecule type" value="Genomic_DNA"/>
</dbReference>
<evidence type="ECO:0008006" key="3">
    <source>
        <dbReference type="Google" id="ProtNLM"/>
    </source>
</evidence>
<dbReference type="CDD" id="cd04647">
    <property type="entry name" value="LbH_MAT_like"/>
    <property type="match status" value="1"/>
</dbReference>
<dbReference type="RefSeq" id="WP_256119070.1">
    <property type="nucleotide sequence ID" value="NZ_WHSB02000007.1"/>
</dbReference>
<proteinExistence type="predicted"/>
<dbReference type="Proteomes" id="UP000996601">
    <property type="component" value="Unassembled WGS sequence"/>
</dbReference>
<sequence>MTPAAAVRWRKVWHSRFRIDGLFKGCRHDAESGSPSKAPLNCLGSPSLDGGAMFQFFRSCKVVTPASPERVPTPAKVTMPPEGVTLEIAETATLKSKLIIAGEGHVITIGAGSRVRGSIRLKGRNHRITIGQDVDLNDHITMRGQDNRITIGNKVAIGGDMTITGTGKSIDIGNGTVARDTYILCHEEQYVRIGRACLFSRNVEIRTTDAHALICRETGERLNPSQPIEIGDHVWLGVGVLVSKGAKIAEDNVVGAKSFVAKPFLESGTVIAGVPAKVVKRGVTWQRDTREKYDPDELDGWRALAIPLSLYLSSGLLPFVV</sequence>
<gene>
    <name evidence="1" type="ORF">GB927_020515</name>
</gene>